<dbReference type="AlphaFoldDB" id="A0A6N7Z4L3"/>
<keyword evidence="2" id="KW-1133">Transmembrane helix</keyword>
<feature type="compositionally biased region" description="Pro residues" evidence="1">
    <location>
        <begin position="57"/>
        <end position="67"/>
    </location>
</feature>
<evidence type="ECO:0000313" key="4">
    <source>
        <dbReference type="Proteomes" id="UP000440096"/>
    </source>
</evidence>
<accession>A0A6N7Z4L3</accession>
<dbReference type="Proteomes" id="UP000440096">
    <property type="component" value="Unassembled WGS sequence"/>
</dbReference>
<keyword evidence="2" id="KW-0812">Transmembrane</keyword>
<name>A0A6N7Z4L3_9PSEU</name>
<dbReference type="RefSeq" id="WP_154758514.1">
    <property type="nucleotide sequence ID" value="NZ_WMBA01000033.1"/>
</dbReference>
<gene>
    <name evidence="3" type="ORF">GKO32_20550</name>
</gene>
<keyword evidence="2" id="KW-0472">Membrane</keyword>
<organism evidence="3 4">
    <name type="scientific">Amycolatopsis pithecellobii</name>
    <dbReference type="NCBI Taxonomy" id="664692"/>
    <lineage>
        <taxon>Bacteria</taxon>
        <taxon>Bacillati</taxon>
        <taxon>Actinomycetota</taxon>
        <taxon>Actinomycetes</taxon>
        <taxon>Pseudonocardiales</taxon>
        <taxon>Pseudonocardiaceae</taxon>
        <taxon>Amycolatopsis</taxon>
    </lineage>
</organism>
<comment type="caution">
    <text evidence="3">The sequence shown here is derived from an EMBL/GenBank/DDBJ whole genome shotgun (WGS) entry which is preliminary data.</text>
</comment>
<evidence type="ECO:0000256" key="2">
    <source>
        <dbReference type="SAM" id="Phobius"/>
    </source>
</evidence>
<evidence type="ECO:0000313" key="3">
    <source>
        <dbReference type="EMBL" id="MTD56349.1"/>
    </source>
</evidence>
<dbReference type="EMBL" id="WMBA01000033">
    <property type="protein sequence ID" value="MTD56349.1"/>
    <property type="molecule type" value="Genomic_DNA"/>
</dbReference>
<feature type="region of interest" description="Disordered" evidence="1">
    <location>
        <begin position="43"/>
        <end position="79"/>
    </location>
</feature>
<keyword evidence="4" id="KW-1185">Reference proteome</keyword>
<proteinExistence type="predicted"/>
<sequence length="182" mass="17761">MADCLSTVDELNGIPLLGPVIQPLSSTVDNTIAPVCDLVAPTPPPATTAPPTTAPTSPAPPGAPANPDPSTAAPVVAPFAAPPLRESSLPGSGAVFGSRLPDALPGGGALFPLTGTGVPGQAAEVAAPQPAAVVSVPQQPGSAAALPARRDDFSAPVLAAVLVLAIVSAVLVRRWFLGSPTA</sequence>
<feature type="compositionally biased region" description="Low complexity" evidence="1">
    <location>
        <begin position="68"/>
        <end position="79"/>
    </location>
</feature>
<protein>
    <submittedName>
        <fullName evidence="3">Uncharacterized protein</fullName>
    </submittedName>
</protein>
<feature type="transmembrane region" description="Helical" evidence="2">
    <location>
        <begin position="157"/>
        <end position="176"/>
    </location>
</feature>
<evidence type="ECO:0000256" key="1">
    <source>
        <dbReference type="SAM" id="MobiDB-lite"/>
    </source>
</evidence>
<reference evidence="3 4" key="1">
    <citation type="submission" date="2019-11" db="EMBL/GenBank/DDBJ databases">
        <title>Draft genome of Amycolatopsis RM579.</title>
        <authorList>
            <person name="Duangmal K."/>
            <person name="Mingma R."/>
        </authorList>
    </citation>
    <scope>NUCLEOTIDE SEQUENCE [LARGE SCALE GENOMIC DNA]</scope>
    <source>
        <strain evidence="3 4">RM579</strain>
    </source>
</reference>